<dbReference type="PROSITE" id="PS51192">
    <property type="entry name" value="HELICASE_ATP_BIND_1"/>
    <property type="match status" value="1"/>
</dbReference>
<dbReference type="GO" id="GO:0005524">
    <property type="term" value="F:ATP binding"/>
    <property type="evidence" value="ECO:0007669"/>
    <property type="project" value="UniProtKB-KW"/>
</dbReference>
<name>T1CAZ1_9ZZZZ</name>
<dbReference type="Gene3D" id="3.40.50.300">
    <property type="entry name" value="P-loop containing nucleotide triphosphate hydrolases"/>
    <property type="match status" value="1"/>
</dbReference>
<dbReference type="SUPFAM" id="SSF52540">
    <property type="entry name" value="P-loop containing nucleoside triphosphate hydrolases"/>
    <property type="match status" value="1"/>
</dbReference>
<evidence type="ECO:0000256" key="3">
    <source>
        <dbReference type="ARBA" id="ARBA00022806"/>
    </source>
</evidence>
<feature type="domain" description="Helicase ATP-binding" evidence="5">
    <location>
        <begin position="30"/>
        <end position="163"/>
    </location>
</feature>
<reference evidence="6" key="2">
    <citation type="journal article" date="2014" name="ISME J.">
        <title>Microbial stratification in low pH oxic and suboxic macroscopic growths along an acid mine drainage.</title>
        <authorList>
            <person name="Mendez-Garcia C."/>
            <person name="Mesa V."/>
            <person name="Sprenger R.R."/>
            <person name="Richter M."/>
            <person name="Diez M.S."/>
            <person name="Solano J."/>
            <person name="Bargiela R."/>
            <person name="Golyshina O.V."/>
            <person name="Manteca A."/>
            <person name="Ramos J.L."/>
            <person name="Gallego J.R."/>
            <person name="Llorente I."/>
            <person name="Martins Dos Santos V.A."/>
            <person name="Jensen O.N."/>
            <person name="Pelaez A.I."/>
            <person name="Sanchez J."/>
            <person name="Ferrer M."/>
        </authorList>
    </citation>
    <scope>NUCLEOTIDE SEQUENCE</scope>
</reference>
<gene>
    <name evidence="6" type="ORF">B1B_00713</name>
</gene>
<dbReference type="InterPro" id="IPR014001">
    <property type="entry name" value="Helicase_ATP-bd"/>
</dbReference>
<keyword evidence="1" id="KW-0547">Nucleotide-binding</keyword>
<evidence type="ECO:0000313" key="6">
    <source>
        <dbReference type="EMBL" id="EQD78453.1"/>
    </source>
</evidence>
<evidence type="ECO:0000256" key="1">
    <source>
        <dbReference type="ARBA" id="ARBA00022741"/>
    </source>
</evidence>
<comment type="caution">
    <text evidence="6">The sequence shown here is derived from an EMBL/GenBank/DDBJ whole genome shotgun (WGS) entry which is preliminary data.</text>
</comment>
<dbReference type="AlphaFoldDB" id="T1CAZ1"/>
<evidence type="ECO:0000256" key="2">
    <source>
        <dbReference type="ARBA" id="ARBA00022801"/>
    </source>
</evidence>
<dbReference type="GO" id="GO:0003676">
    <property type="term" value="F:nucleic acid binding"/>
    <property type="evidence" value="ECO:0007669"/>
    <property type="project" value="InterPro"/>
</dbReference>
<dbReference type="InterPro" id="IPR050474">
    <property type="entry name" value="Hel308_SKI2-like"/>
</dbReference>
<dbReference type="GO" id="GO:0016787">
    <property type="term" value="F:hydrolase activity"/>
    <property type="evidence" value="ECO:0007669"/>
    <property type="project" value="UniProtKB-KW"/>
</dbReference>
<proteinExistence type="predicted"/>
<dbReference type="PANTHER" id="PTHR47961:SF10">
    <property type="entry name" value="ATP-DEPENDENT DNA HELICASE HEL308"/>
    <property type="match status" value="1"/>
</dbReference>
<dbReference type="SMART" id="SM00487">
    <property type="entry name" value="DEXDc"/>
    <property type="match status" value="1"/>
</dbReference>
<protein>
    <submittedName>
        <fullName evidence="6">Protein containing DNA/RNA helicase, DEAD/DEAH box type</fullName>
    </submittedName>
</protein>
<dbReference type="GO" id="GO:0004386">
    <property type="term" value="F:helicase activity"/>
    <property type="evidence" value="ECO:0007669"/>
    <property type="project" value="UniProtKB-KW"/>
</dbReference>
<sequence>MKLSDLGYPPEFIELAGGDFDLYPHQQDALKKLKENRNLIVTVPTAAGKTLIAYSAIFDMLKSGKKCLYIVPLKALAFEKYEEMKVLRKLGAKLTIATGDYDSSASFVRNFDIIICTSEKADSMIRHDPSILFDVGLIVADEAHLIGDPGGVQGSRWYSPPQE</sequence>
<evidence type="ECO:0000256" key="4">
    <source>
        <dbReference type="ARBA" id="ARBA00022840"/>
    </source>
</evidence>
<organism evidence="6">
    <name type="scientific">mine drainage metagenome</name>
    <dbReference type="NCBI Taxonomy" id="410659"/>
    <lineage>
        <taxon>unclassified sequences</taxon>
        <taxon>metagenomes</taxon>
        <taxon>ecological metagenomes</taxon>
    </lineage>
</organism>
<dbReference type="EMBL" id="AUZY01000525">
    <property type="protein sequence ID" value="EQD78453.1"/>
    <property type="molecule type" value="Genomic_DNA"/>
</dbReference>
<dbReference type="PANTHER" id="PTHR47961">
    <property type="entry name" value="DNA POLYMERASE THETA, PUTATIVE (AFU_ORTHOLOGUE AFUA_1G05260)-RELATED"/>
    <property type="match status" value="1"/>
</dbReference>
<dbReference type="Pfam" id="PF00270">
    <property type="entry name" value="DEAD"/>
    <property type="match status" value="1"/>
</dbReference>
<dbReference type="InterPro" id="IPR027417">
    <property type="entry name" value="P-loop_NTPase"/>
</dbReference>
<keyword evidence="4" id="KW-0067">ATP-binding</keyword>
<evidence type="ECO:0000259" key="5">
    <source>
        <dbReference type="PROSITE" id="PS51192"/>
    </source>
</evidence>
<keyword evidence="3 6" id="KW-0347">Helicase</keyword>
<reference evidence="6" key="1">
    <citation type="submission" date="2013-08" db="EMBL/GenBank/DDBJ databases">
        <authorList>
            <person name="Mendez C."/>
            <person name="Richter M."/>
            <person name="Ferrer M."/>
            <person name="Sanchez J."/>
        </authorList>
    </citation>
    <scope>NUCLEOTIDE SEQUENCE</scope>
</reference>
<dbReference type="InterPro" id="IPR011545">
    <property type="entry name" value="DEAD/DEAH_box_helicase_dom"/>
</dbReference>
<keyword evidence="2" id="KW-0378">Hydrolase</keyword>
<accession>T1CAZ1</accession>